<dbReference type="GO" id="GO:0005886">
    <property type="term" value="C:plasma membrane"/>
    <property type="evidence" value="ECO:0007669"/>
    <property type="project" value="UniProtKB-SubCell"/>
</dbReference>
<evidence type="ECO:0000313" key="17">
    <source>
        <dbReference type="Proteomes" id="UP000054314"/>
    </source>
</evidence>
<gene>
    <name evidence="16" type="ORF">N869_03165</name>
</gene>
<dbReference type="Pfam" id="PF02203">
    <property type="entry name" value="TarH"/>
    <property type="match status" value="1"/>
</dbReference>
<dbReference type="EMBL" id="AXCZ01000117">
    <property type="protein sequence ID" value="KGM11358.1"/>
    <property type="molecule type" value="Genomic_DNA"/>
</dbReference>
<keyword evidence="2" id="KW-1003">Cell membrane</keyword>
<dbReference type="GO" id="GO:0004888">
    <property type="term" value="F:transmembrane signaling receptor activity"/>
    <property type="evidence" value="ECO:0007669"/>
    <property type="project" value="InterPro"/>
</dbReference>
<comment type="caution">
    <text evidence="16">The sequence shown here is derived from an EMBL/GenBank/DDBJ whole genome shotgun (WGS) entry which is preliminary data.</text>
</comment>
<proteinExistence type="inferred from homology"/>
<evidence type="ECO:0000256" key="7">
    <source>
        <dbReference type="ARBA" id="ARBA00022989"/>
    </source>
</evidence>
<comment type="similarity">
    <text evidence="10">Belongs to the methyl-accepting chemotaxis (MCP) protein family.</text>
</comment>
<dbReference type="OrthoDB" id="8667074at2"/>
<keyword evidence="5" id="KW-0997">Cell inner membrane</keyword>
<evidence type="ECO:0000256" key="1">
    <source>
        <dbReference type="ARBA" id="ARBA00004429"/>
    </source>
</evidence>
<organism evidence="16 17">
    <name type="scientific">Cellulomonas bogoriensis 69B4 = DSM 16987</name>
    <dbReference type="NCBI Taxonomy" id="1386082"/>
    <lineage>
        <taxon>Bacteria</taxon>
        <taxon>Bacillati</taxon>
        <taxon>Actinomycetota</taxon>
        <taxon>Actinomycetes</taxon>
        <taxon>Micrococcales</taxon>
        <taxon>Cellulomonadaceae</taxon>
        <taxon>Cellulomonas</taxon>
    </lineage>
</organism>
<dbReference type="Gene3D" id="1.10.287.950">
    <property type="entry name" value="Methyl-accepting chemotaxis protein"/>
    <property type="match status" value="1"/>
</dbReference>
<feature type="region of interest" description="Disordered" evidence="12">
    <location>
        <begin position="1"/>
        <end position="21"/>
    </location>
</feature>
<comment type="subcellular location">
    <subcellularLocation>
        <location evidence="1">Cell inner membrane</location>
        <topology evidence="1">Multi-pass membrane protein</topology>
    </subcellularLocation>
</comment>
<feature type="transmembrane region" description="Helical" evidence="13">
    <location>
        <begin position="30"/>
        <end position="52"/>
    </location>
</feature>
<dbReference type="InterPro" id="IPR003660">
    <property type="entry name" value="HAMP_dom"/>
</dbReference>
<evidence type="ECO:0000313" key="16">
    <source>
        <dbReference type="EMBL" id="KGM11358.1"/>
    </source>
</evidence>
<dbReference type="RefSeq" id="WP_035061286.1">
    <property type="nucleotide sequence ID" value="NZ_AXCZ01000117.1"/>
</dbReference>
<keyword evidence="17" id="KW-1185">Reference proteome</keyword>
<dbReference type="SMART" id="SM00283">
    <property type="entry name" value="MA"/>
    <property type="match status" value="1"/>
</dbReference>
<dbReference type="AlphaFoldDB" id="A0A0A0BSE1"/>
<evidence type="ECO:0000256" key="13">
    <source>
        <dbReference type="SAM" id="Phobius"/>
    </source>
</evidence>
<accession>A0A0A0BSE1</accession>
<evidence type="ECO:0000259" key="14">
    <source>
        <dbReference type="PROSITE" id="PS50111"/>
    </source>
</evidence>
<dbReference type="PROSITE" id="PS50111">
    <property type="entry name" value="CHEMOTAXIS_TRANSDUC_2"/>
    <property type="match status" value="1"/>
</dbReference>
<evidence type="ECO:0000256" key="8">
    <source>
        <dbReference type="ARBA" id="ARBA00023136"/>
    </source>
</evidence>
<evidence type="ECO:0000256" key="12">
    <source>
        <dbReference type="SAM" id="MobiDB-lite"/>
    </source>
</evidence>
<dbReference type="InterPro" id="IPR004089">
    <property type="entry name" value="MCPsignal_dom"/>
</dbReference>
<dbReference type="GO" id="GO:0006935">
    <property type="term" value="P:chemotaxis"/>
    <property type="evidence" value="ECO:0007669"/>
    <property type="project" value="UniProtKB-KW"/>
</dbReference>
<dbReference type="PRINTS" id="PR00260">
    <property type="entry name" value="CHEMTRNSDUCR"/>
</dbReference>
<protein>
    <submittedName>
        <fullName evidence="16">Chemotaxis protein</fullName>
    </submittedName>
</protein>
<feature type="domain" description="Methyl-accepting transducer" evidence="14">
    <location>
        <begin position="286"/>
        <end position="529"/>
    </location>
</feature>
<keyword evidence="9 11" id="KW-0807">Transducer</keyword>
<keyword evidence="7 13" id="KW-1133">Transmembrane helix</keyword>
<sequence>MARSSSATDHDGERRGRRPRFADRSVRTKILAAIGTLTFVAVGSGALAVSSMQTTTEAVRSVADAQSGLASELAFVRAEVNEARLAMAQVVAASSDQQRQMWASHIADIDAQLEEAIGRVDVAVGADFPQWTSFVDMWREWQQVRESQLMAPAMADDAVRYEQVRLTVAQPLMDRALEHLDDAAAQMNAYVEGVATDAEQDANRAVAVFVVALALGVLVAVLVALRVTAQISRPVREVGVALQALAEGDLTAPVTVTGADEIGRMAGALREAQTSLRGIVSQVAETSSALAAAAEQMSAAGTQVSASAEESSSQAGAVAAAAEEVSRNVQAVATGAEQMGSSIREIAQNANDAAQVAARAVEFTRHTQGSVSELGASAREIGDVVKVITSIAEQTNLLALNATIEAARAGEAGKGFAVVAGEVKDLAQESARAAEDIAGRIATNQTQTQTAVAAIGEISSIIATINDYQLTIASAVEEQTATTGEMSRGVGEAATGSGEIAQNITGVAAATATSSEVLTQLGASIDELARMSADLRGKVSTFTY</sequence>
<name>A0A0A0BSE1_9CELL</name>
<dbReference type="SUPFAM" id="SSF58104">
    <property type="entry name" value="Methyl-accepting chemotaxis protein (MCP) signaling domain"/>
    <property type="match status" value="1"/>
</dbReference>
<dbReference type="InterPro" id="IPR003122">
    <property type="entry name" value="Tar_rcpt_lig-bd"/>
</dbReference>
<dbReference type="InterPro" id="IPR004090">
    <property type="entry name" value="Chemotax_Me-accpt_rcpt"/>
</dbReference>
<evidence type="ECO:0000256" key="11">
    <source>
        <dbReference type="PROSITE-ProRule" id="PRU00284"/>
    </source>
</evidence>
<feature type="compositionally biased region" description="Basic and acidic residues" evidence="12">
    <location>
        <begin position="8"/>
        <end position="21"/>
    </location>
</feature>
<evidence type="ECO:0000256" key="4">
    <source>
        <dbReference type="ARBA" id="ARBA00022500"/>
    </source>
</evidence>
<keyword evidence="8 13" id="KW-0472">Membrane</keyword>
<dbReference type="Proteomes" id="UP000054314">
    <property type="component" value="Unassembled WGS sequence"/>
</dbReference>
<evidence type="ECO:0000256" key="3">
    <source>
        <dbReference type="ARBA" id="ARBA00022481"/>
    </source>
</evidence>
<evidence type="ECO:0000256" key="9">
    <source>
        <dbReference type="ARBA" id="ARBA00023224"/>
    </source>
</evidence>
<feature type="transmembrane region" description="Helical" evidence="13">
    <location>
        <begin position="205"/>
        <end position="227"/>
    </location>
</feature>
<evidence type="ECO:0000256" key="10">
    <source>
        <dbReference type="ARBA" id="ARBA00029447"/>
    </source>
</evidence>
<dbReference type="SMART" id="SM00304">
    <property type="entry name" value="HAMP"/>
    <property type="match status" value="1"/>
</dbReference>
<dbReference type="PROSITE" id="PS50885">
    <property type="entry name" value="HAMP"/>
    <property type="match status" value="1"/>
</dbReference>
<dbReference type="GO" id="GO:0007165">
    <property type="term" value="P:signal transduction"/>
    <property type="evidence" value="ECO:0007669"/>
    <property type="project" value="UniProtKB-KW"/>
</dbReference>
<evidence type="ECO:0000256" key="6">
    <source>
        <dbReference type="ARBA" id="ARBA00022692"/>
    </source>
</evidence>
<dbReference type="Pfam" id="PF00015">
    <property type="entry name" value="MCPsignal"/>
    <property type="match status" value="1"/>
</dbReference>
<keyword evidence="6 13" id="KW-0812">Transmembrane</keyword>
<evidence type="ECO:0000256" key="5">
    <source>
        <dbReference type="ARBA" id="ARBA00022519"/>
    </source>
</evidence>
<dbReference type="PANTHER" id="PTHR32089:SF112">
    <property type="entry name" value="LYSOZYME-LIKE PROTEIN-RELATED"/>
    <property type="match status" value="1"/>
</dbReference>
<reference evidence="16 17" key="1">
    <citation type="submission" date="2013-08" db="EMBL/GenBank/DDBJ databases">
        <title>Genome sequencing of Cellulomonas bogoriensis 69B4.</title>
        <authorList>
            <person name="Chen F."/>
            <person name="Li Y."/>
            <person name="Wang G."/>
        </authorList>
    </citation>
    <scope>NUCLEOTIDE SEQUENCE [LARGE SCALE GENOMIC DNA]</scope>
    <source>
        <strain evidence="16 17">69B4</strain>
    </source>
</reference>
<dbReference type="CDD" id="cd06225">
    <property type="entry name" value="HAMP"/>
    <property type="match status" value="1"/>
</dbReference>
<evidence type="ECO:0000256" key="2">
    <source>
        <dbReference type="ARBA" id="ARBA00022475"/>
    </source>
</evidence>
<dbReference type="PANTHER" id="PTHR32089">
    <property type="entry name" value="METHYL-ACCEPTING CHEMOTAXIS PROTEIN MCPB"/>
    <property type="match status" value="1"/>
</dbReference>
<dbReference type="Pfam" id="PF00672">
    <property type="entry name" value="HAMP"/>
    <property type="match status" value="1"/>
</dbReference>
<keyword evidence="4" id="KW-0145">Chemotaxis</keyword>
<feature type="domain" description="HAMP" evidence="15">
    <location>
        <begin position="229"/>
        <end position="281"/>
    </location>
</feature>
<evidence type="ECO:0000259" key="15">
    <source>
        <dbReference type="PROSITE" id="PS50885"/>
    </source>
</evidence>
<keyword evidence="3" id="KW-0488">Methylation</keyword>